<keyword evidence="5" id="KW-1185">Reference proteome</keyword>
<dbReference type="EMBL" id="BGPR01112147">
    <property type="protein sequence ID" value="GBM94222.1"/>
    <property type="molecule type" value="Genomic_DNA"/>
</dbReference>
<dbReference type="EMBL" id="BGPR01112160">
    <property type="protein sequence ID" value="GBM94274.1"/>
    <property type="molecule type" value="Genomic_DNA"/>
</dbReference>
<evidence type="ECO:0000313" key="2">
    <source>
        <dbReference type="EMBL" id="GBM94222.1"/>
    </source>
</evidence>
<protein>
    <submittedName>
        <fullName evidence="1">Uncharacterized protein</fullName>
    </submittedName>
</protein>
<organism evidence="1 5">
    <name type="scientific">Araneus ventricosus</name>
    <name type="common">Orbweaver spider</name>
    <name type="synonym">Epeira ventricosa</name>
    <dbReference type="NCBI Taxonomy" id="182803"/>
    <lineage>
        <taxon>Eukaryota</taxon>
        <taxon>Metazoa</taxon>
        <taxon>Ecdysozoa</taxon>
        <taxon>Arthropoda</taxon>
        <taxon>Chelicerata</taxon>
        <taxon>Arachnida</taxon>
        <taxon>Araneae</taxon>
        <taxon>Araneomorphae</taxon>
        <taxon>Entelegynae</taxon>
        <taxon>Araneoidea</taxon>
        <taxon>Araneidae</taxon>
        <taxon>Araneus</taxon>
    </lineage>
</organism>
<evidence type="ECO:0000313" key="4">
    <source>
        <dbReference type="EMBL" id="GBM94274.1"/>
    </source>
</evidence>
<gene>
    <name evidence="1" type="ORF">AVEN_103820_1</name>
    <name evidence="3" type="ORF">AVEN_116164_1</name>
    <name evidence="2" type="ORF">AVEN_14135_1</name>
    <name evidence="4" type="ORF">AVEN_169364_1</name>
</gene>
<reference evidence="1 5" key="1">
    <citation type="journal article" date="2019" name="Sci. Rep.">
        <title>Orb-weaving spider Araneus ventricosus genome elucidates the spidroin gene catalogue.</title>
        <authorList>
            <person name="Kono N."/>
            <person name="Nakamura H."/>
            <person name="Ohtoshi R."/>
            <person name="Moran D.A.P."/>
            <person name="Shinohara A."/>
            <person name="Yoshida Y."/>
            <person name="Fujiwara M."/>
            <person name="Mori M."/>
            <person name="Tomita M."/>
            <person name="Arakawa K."/>
        </authorList>
    </citation>
    <scope>NUCLEOTIDE SEQUENCE [LARGE SCALE GENOMIC DNA]</scope>
</reference>
<comment type="caution">
    <text evidence="1">The sequence shown here is derived from an EMBL/GenBank/DDBJ whole genome shotgun (WGS) entry which is preliminary data.</text>
</comment>
<dbReference type="EMBL" id="BGPR01112143">
    <property type="protein sequence ID" value="GBM94207.1"/>
    <property type="molecule type" value="Genomic_DNA"/>
</dbReference>
<accession>A0A4Y2JWJ6</accession>
<proteinExistence type="predicted"/>
<sequence length="111" mass="12373">MTRMAPELAPPSPNFRLTAEGVRFTRTYDLTGNTVTSESQLPFLSVECSSKVWYFAAEFNFSFGCGIHQKMLQTFGHSSARCPSKSEAIIVLFLLIDKSETILLLLASDPY</sequence>
<evidence type="ECO:0000313" key="1">
    <source>
        <dbReference type="EMBL" id="GBM94207.1"/>
    </source>
</evidence>
<dbReference type="Proteomes" id="UP000499080">
    <property type="component" value="Unassembled WGS sequence"/>
</dbReference>
<name>A0A4Y2JWJ6_ARAVE</name>
<dbReference type="EMBL" id="BGPR01112157">
    <property type="protein sequence ID" value="GBM94263.1"/>
    <property type="molecule type" value="Genomic_DNA"/>
</dbReference>
<evidence type="ECO:0000313" key="5">
    <source>
        <dbReference type="Proteomes" id="UP000499080"/>
    </source>
</evidence>
<evidence type="ECO:0000313" key="3">
    <source>
        <dbReference type="EMBL" id="GBM94263.1"/>
    </source>
</evidence>
<dbReference type="AlphaFoldDB" id="A0A4Y2JWJ6"/>